<reference evidence="1 2" key="1">
    <citation type="submission" date="2020-03" db="EMBL/GenBank/DDBJ databases">
        <title>Complete genome of Arcanobacterium buesumensis sp. nov. strain 2701.</title>
        <authorList>
            <person name="Borowiak M."/>
            <person name="Alssahen M."/>
            <person name="Laemmler C."/>
            <person name="Malorny B."/>
            <person name="Hassan A."/>
            <person name="Prenger-Berninghoff E."/>
            <person name="Ploetz M."/>
            <person name="Abdulmawjood A."/>
        </authorList>
    </citation>
    <scope>NUCLEOTIDE SEQUENCE [LARGE SCALE GENOMIC DNA]</scope>
    <source>
        <strain evidence="1 2">2701</strain>
    </source>
</reference>
<dbReference type="RefSeq" id="WP_168917929.1">
    <property type="nucleotide sequence ID" value="NZ_CP050804.1"/>
</dbReference>
<protein>
    <submittedName>
        <fullName evidence="1">Uncharacterized protein</fullName>
    </submittedName>
</protein>
<dbReference type="EMBL" id="CP050804">
    <property type="protein sequence ID" value="QJC21995.1"/>
    <property type="molecule type" value="Genomic_DNA"/>
</dbReference>
<evidence type="ECO:0000313" key="1">
    <source>
        <dbReference type="EMBL" id="QJC21995.1"/>
    </source>
</evidence>
<dbReference type="KEGG" id="arca:HC352_05425"/>
<gene>
    <name evidence="1" type="ORF">HC352_05425</name>
</gene>
<keyword evidence="2" id="KW-1185">Reference proteome</keyword>
<proteinExistence type="predicted"/>
<name>A0A6H2ELP4_9ACTO</name>
<sequence>MRYATEAQIKYIESLAARTGYATMRKLAYDAHILIDDIEDLTTREASTVIDLLKDEIADSTVEASTNDEYSYSEAQFEAMFDCLDC</sequence>
<dbReference type="Proteomes" id="UP000502298">
    <property type="component" value="Chromosome"/>
</dbReference>
<evidence type="ECO:0000313" key="2">
    <source>
        <dbReference type="Proteomes" id="UP000502298"/>
    </source>
</evidence>
<accession>A0A6H2ELP4</accession>
<organism evidence="1 2">
    <name type="scientific">Arcanobacterium buesumense</name>
    <dbReference type="NCBI Taxonomy" id="2722751"/>
    <lineage>
        <taxon>Bacteria</taxon>
        <taxon>Bacillati</taxon>
        <taxon>Actinomycetota</taxon>
        <taxon>Actinomycetes</taxon>
        <taxon>Actinomycetales</taxon>
        <taxon>Actinomycetaceae</taxon>
        <taxon>Arcanobacterium</taxon>
    </lineage>
</organism>
<dbReference type="AlphaFoldDB" id="A0A6H2ELP4"/>